<keyword evidence="9" id="KW-1185">Reference proteome</keyword>
<gene>
    <name evidence="8" type="ORF">VST7929_03038</name>
</gene>
<evidence type="ECO:0000256" key="3">
    <source>
        <dbReference type="ARBA" id="ARBA00022705"/>
    </source>
</evidence>
<keyword evidence="3" id="KW-0235">DNA replication</keyword>
<dbReference type="Pfam" id="PF05840">
    <property type="entry name" value="Phage_GPA"/>
    <property type="match status" value="1"/>
</dbReference>
<dbReference type="EMBL" id="CAKLDI010000002">
    <property type="protein sequence ID" value="CAH0535464.1"/>
    <property type="molecule type" value="Genomic_DNA"/>
</dbReference>
<comment type="function">
    <text evidence="1">Possible endonuclease which induces a single-strand cut and initiates DNA replication.</text>
</comment>
<evidence type="ECO:0000313" key="8">
    <source>
        <dbReference type="EMBL" id="CAH0535464.1"/>
    </source>
</evidence>
<dbReference type="RefSeq" id="WP_237468351.1">
    <property type="nucleotide sequence ID" value="NZ_CAKLDI010000002.1"/>
</dbReference>
<dbReference type="Proteomes" id="UP000838672">
    <property type="component" value="Unassembled WGS sequence"/>
</dbReference>
<keyword evidence="4" id="KW-0540">Nuclease</keyword>
<comment type="similarity">
    <text evidence="2">Belongs to the phage GPA family.</text>
</comment>
<name>A0ABN8DYW1_9VIBR</name>
<proteinExistence type="inferred from homology"/>
<protein>
    <recommendedName>
        <fullName evidence="7">Replication gene A protein-like domain-containing protein</fullName>
    </recommendedName>
</protein>
<organism evidence="8 9">
    <name type="scientific">Vibrio stylophorae</name>
    <dbReference type="NCBI Taxonomy" id="659351"/>
    <lineage>
        <taxon>Bacteria</taxon>
        <taxon>Pseudomonadati</taxon>
        <taxon>Pseudomonadota</taxon>
        <taxon>Gammaproteobacteria</taxon>
        <taxon>Vibrionales</taxon>
        <taxon>Vibrionaceae</taxon>
        <taxon>Vibrio</taxon>
    </lineage>
</organism>
<evidence type="ECO:0000256" key="2">
    <source>
        <dbReference type="ARBA" id="ARBA00009260"/>
    </source>
</evidence>
<evidence type="ECO:0000256" key="4">
    <source>
        <dbReference type="ARBA" id="ARBA00022722"/>
    </source>
</evidence>
<reference evidence="8" key="1">
    <citation type="submission" date="2021-11" db="EMBL/GenBank/DDBJ databases">
        <authorList>
            <person name="Rodrigo-Torres L."/>
            <person name="Arahal R. D."/>
            <person name="Lucena T."/>
        </authorList>
    </citation>
    <scope>NUCLEOTIDE SEQUENCE</scope>
    <source>
        <strain evidence="8">CECT 7929</strain>
    </source>
</reference>
<accession>A0ABN8DYW1</accession>
<evidence type="ECO:0000313" key="9">
    <source>
        <dbReference type="Proteomes" id="UP000838672"/>
    </source>
</evidence>
<keyword evidence="6" id="KW-0378">Hydrolase</keyword>
<evidence type="ECO:0000256" key="6">
    <source>
        <dbReference type="ARBA" id="ARBA00022801"/>
    </source>
</evidence>
<feature type="domain" description="Replication gene A protein-like" evidence="7">
    <location>
        <begin position="158"/>
        <end position="457"/>
    </location>
</feature>
<dbReference type="InterPro" id="IPR008766">
    <property type="entry name" value="Replication_gene_A-like"/>
</dbReference>
<sequence>MSQLTQCIDSATGQSYSAHFVPALNAHAVLSKAEYQAAIAHTGNAYDELGLGGFADHHMSDSFRNCSLSASQQRSDALNDQINGITLSNNHKTRLTNWRKNLYSLTRRCRDFGPHMVSAFESIAERQGFHAAMRQIQDAHDRLRENNLNYTLDAHEIRDLAKAKARAHRLATARIPDVQAKFLKVQSLLADLGLSFPTPQNDIPLEPLINRACCEDWLRRQIRRVYLARVESVARDLQLINKAQSPYCSAFGLEQIKARSVDSERALTNTVLYKEDDPSTWFTLYELAAKSVSNPTIRRAEMFVRLRAFEEIAKESGHVAMFYTVTAPSRFHVYRGDDVNPNWLEAGKPSVLDTHEHLMGVHKNFGRELSKLDIKIYGMRIVEPHHDGTPHHHMLYFMRAEHQKTVTSLLRRYALQDSPTEKGARKYRFKSVRIDFKRKRGSAVGYVAKYLSKNIDGAHIESDRVTDKSGKDAAASVVAFARLNGIRQFQFIGGPSITAWRELRRFRNEFKEDDALLIQNGFTKEEHFALETVRRAADEGDFKTFVMACGGVFVSRKDIAARPLYFKRLDLDGLVRQTRYGDEMAAQIVGITMLGKRLPTRFANWKFANKKAFIRGVRAIMGGVKTVFETLEEELEYHLMQQEEFERMQDEIAFLLDVPAMKPAWMYSGEIYGAPPEFWGDPLCGSPESGALDLCQ</sequence>
<comment type="caution">
    <text evidence="8">The sequence shown here is derived from an EMBL/GenBank/DDBJ whole genome shotgun (WGS) entry which is preliminary data.</text>
</comment>
<keyword evidence="5" id="KW-0255">Endonuclease</keyword>
<evidence type="ECO:0000259" key="7">
    <source>
        <dbReference type="Pfam" id="PF05840"/>
    </source>
</evidence>
<evidence type="ECO:0000256" key="1">
    <source>
        <dbReference type="ARBA" id="ARBA00003293"/>
    </source>
</evidence>
<evidence type="ECO:0000256" key="5">
    <source>
        <dbReference type="ARBA" id="ARBA00022759"/>
    </source>
</evidence>